<protein>
    <submittedName>
        <fullName evidence="2">Tubby-related protein 4</fullName>
    </submittedName>
</protein>
<evidence type="ECO:0000256" key="1">
    <source>
        <dbReference type="SAM" id="MobiDB-lite"/>
    </source>
</evidence>
<sequence>MTLLMKELRGPQPREYNTSGTDSSKSSGTVVFSEDEDEPDGSYEDTIPNCSYDSKSSKEITFRCHLYPDPNGVHGNGDYVNFIPNEEFLTFEISGDKGMHVISFANEQQKTIVLFLFATQTSEDFTAASSDSSKDASAQNSLSENENSNFSSQSNSSNSVDDRTVSPFVNTVPNTSPIGEIIKVLLPSSLPVQSQDSNGISSGTIACSADQDSLLNPVSKKNADMKFIDDPETPCCEKISFPGSQSSSFYVNRSHSANQLQYAAEFTNVRETSGSSVKDSCRRLTLKPNPPCGKCTVTIALIKRSFCDAQSCEANGVSAGEEGFYDLGCSCPPVRHRSNVPSDVSDLSASSFLQEHRASYPQGGDDTSELSDSSIVASLSIPTTLL</sequence>
<feature type="region of interest" description="Disordered" evidence="1">
    <location>
        <begin position="126"/>
        <end position="171"/>
    </location>
</feature>
<accession>A0AAV4PYZ9</accession>
<feature type="compositionally biased region" description="Low complexity" evidence="1">
    <location>
        <begin position="18"/>
        <end position="29"/>
    </location>
</feature>
<keyword evidence="3" id="KW-1185">Reference proteome</keyword>
<dbReference type="EMBL" id="BPLR01005407">
    <property type="protein sequence ID" value="GIY02086.1"/>
    <property type="molecule type" value="Genomic_DNA"/>
</dbReference>
<comment type="caution">
    <text evidence="2">The sequence shown here is derived from an EMBL/GenBank/DDBJ whole genome shotgun (WGS) entry which is preliminary data.</text>
</comment>
<evidence type="ECO:0000313" key="3">
    <source>
        <dbReference type="Proteomes" id="UP001054945"/>
    </source>
</evidence>
<feature type="region of interest" description="Disordered" evidence="1">
    <location>
        <begin position="1"/>
        <end position="50"/>
    </location>
</feature>
<dbReference type="Proteomes" id="UP001054945">
    <property type="component" value="Unassembled WGS sequence"/>
</dbReference>
<feature type="compositionally biased region" description="Acidic residues" evidence="1">
    <location>
        <begin position="33"/>
        <end position="43"/>
    </location>
</feature>
<name>A0AAV4PYZ9_CAEEX</name>
<reference evidence="2 3" key="1">
    <citation type="submission" date="2021-06" db="EMBL/GenBank/DDBJ databases">
        <title>Caerostris extrusa draft genome.</title>
        <authorList>
            <person name="Kono N."/>
            <person name="Arakawa K."/>
        </authorList>
    </citation>
    <scope>NUCLEOTIDE SEQUENCE [LARGE SCALE GENOMIC DNA]</scope>
</reference>
<proteinExistence type="predicted"/>
<evidence type="ECO:0000313" key="2">
    <source>
        <dbReference type="EMBL" id="GIY02086.1"/>
    </source>
</evidence>
<feature type="compositionally biased region" description="Low complexity" evidence="1">
    <location>
        <begin position="127"/>
        <end position="159"/>
    </location>
</feature>
<organism evidence="2 3">
    <name type="scientific">Caerostris extrusa</name>
    <name type="common">Bark spider</name>
    <name type="synonym">Caerostris bankana</name>
    <dbReference type="NCBI Taxonomy" id="172846"/>
    <lineage>
        <taxon>Eukaryota</taxon>
        <taxon>Metazoa</taxon>
        <taxon>Ecdysozoa</taxon>
        <taxon>Arthropoda</taxon>
        <taxon>Chelicerata</taxon>
        <taxon>Arachnida</taxon>
        <taxon>Araneae</taxon>
        <taxon>Araneomorphae</taxon>
        <taxon>Entelegynae</taxon>
        <taxon>Araneoidea</taxon>
        <taxon>Araneidae</taxon>
        <taxon>Caerostris</taxon>
    </lineage>
</organism>
<dbReference type="AlphaFoldDB" id="A0AAV4PYZ9"/>
<gene>
    <name evidence="2" type="primary">TULP4</name>
    <name evidence="2" type="ORF">CEXT_800671</name>
</gene>